<dbReference type="GO" id="GO:0005929">
    <property type="term" value="C:cilium"/>
    <property type="evidence" value="ECO:0007669"/>
    <property type="project" value="GOC"/>
</dbReference>
<reference evidence="2" key="1">
    <citation type="journal article" date="2023" name="Mol. Biol. Evol.">
        <title>Third-Generation Sequencing Reveals the Adaptive Role of the Epigenome in Three Deep-Sea Polychaetes.</title>
        <authorList>
            <person name="Perez M."/>
            <person name="Aroh O."/>
            <person name="Sun Y."/>
            <person name="Lan Y."/>
            <person name="Juniper S.K."/>
            <person name="Young C.R."/>
            <person name="Angers B."/>
            <person name="Qian P.Y."/>
        </authorList>
    </citation>
    <scope>NUCLEOTIDE SEQUENCE</scope>
    <source>
        <strain evidence="2">P08H-3</strain>
    </source>
</reference>
<dbReference type="Proteomes" id="UP001208570">
    <property type="component" value="Unassembled WGS sequence"/>
</dbReference>
<keyword evidence="3" id="KW-1185">Reference proteome</keyword>
<sequence length="714" mass="85047">MPSGKSKEETWKAADLEKSIKDSKDERRRNRDTDRDRHRDKDSDRHRDKDRDRHRDKDRDRHRDKDRDKDKHRDKDHRRDKDRHNDDDRKERHHRDSERRSHGEKSRHRDEDKKVNDKRRNDEDDYYRRELRSHKYEDEDDYYRTEPKHHRKEDEDGYYRSERKHHRREDDGERRKHRDEKGHHRDRERDERRHHRDEERHHRDRADERHKDRDEDEKAKQRKHDEQKEKRQREKEEAARLERERKKQEQEEEYDYDDDFEDYDDDFEDEEDDNKEGSNDPSSYNGTDANSKVKKQFGSDMDEILDAMNEENERLLVESKRNDWSEEADEKSRRPLSKAAPTFINFVSAKQRQMSKKALGKVARRGFELQEMIEFDVTEYDIFDMPPVTEYTIYMRSFGSSNTKQAYVQTNEDNIDKDIQTEDSEYREKWTQHPPTEIVSCGDPSDSNMTRDDDQPIDMPRLSAFVDKAAQVMTTLLEEDFIDIMEIGQNRSKQSNIIISDAFTELTIPHFLKERPMIDSHFSPVHTHMLLTLHATPSEPSTDSLSRQGCVCVWNVNDPEQPQHPTKTNLVFSGMEDGSLVAWDTREPTSLHRYHKDGDDSWLLRYPTYNTDSGGGLSFQLASLEQNGIIHLWVVAELSHSDLAGSESDFGLAPENLVQVTSIDFSPFPEPVFLAGCEDGTLRMYHIDNESQVCHCLMITVPQDSAYQDVGPRW</sequence>
<dbReference type="GO" id="GO:0042073">
    <property type="term" value="P:intraciliary transport"/>
    <property type="evidence" value="ECO:0007669"/>
    <property type="project" value="InterPro"/>
</dbReference>
<dbReference type="PANTHER" id="PTHR16022:SF0">
    <property type="entry name" value="CYTOPLASMIC DYNEIN 2 INTERMEDIATE CHAIN 1"/>
    <property type="match status" value="1"/>
</dbReference>
<dbReference type="PANTHER" id="PTHR16022">
    <property type="entry name" value="WD REPEAT DOMAIN 60"/>
    <property type="match status" value="1"/>
</dbReference>
<feature type="region of interest" description="Disordered" evidence="1">
    <location>
        <begin position="431"/>
        <end position="456"/>
    </location>
</feature>
<dbReference type="GO" id="GO:0045503">
    <property type="term" value="F:dynein light chain binding"/>
    <property type="evidence" value="ECO:0007669"/>
    <property type="project" value="InterPro"/>
</dbReference>
<dbReference type="GO" id="GO:0045504">
    <property type="term" value="F:dynein heavy chain binding"/>
    <property type="evidence" value="ECO:0007669"/>
    <property type="project" value="InterPro"/>
</dbReference>
<dbReference type="Gene3D" id="2.130.10.10">
    <property type="entry name" value="YVTN repeat-like/Quinoprotein amine dehydrogenase"/>
    <property type="match status" value="1"/>
</dbReference>
<evidence type="ECO:0000256" key="1">
    <source>
        <dbReference type="SAM" id="MobiDB-lite"/>
    </source>
</evidence>
<dbReference type="InterPro" id="IPR042505">
    <property type="entry name" value="DYNC2I1"/>
</dbReference>
<evidence type="ECO:0008006" key="4">
    <source>
        <dbReference type="Google" id="ProtNLM"/>
    </source>
</evidence>
<dbReference type="GO" id="GO:0005868">
    <property type="term" value="C:cytoplasmic dynein complex"/>
    <property type="evidence" value="ECO:0007669"/>
    <property type="project" value="InterPro"/>
</dbReference>
<feature type="compositionally biased region" description="Polar residues" evidence="1">
    <location>
        <begin position="279"/>
        <end position="290"/>
    </location>
</feature>
<feature type="compositionally biased region" description="Basic and acidic residues" evidence="1">
    <location>
        <begin position="1"/>
        <end position="161"/>
    </location>
</feature>
<accession>A0AAD9IZ71</accession>
<protein>
    <recommendedName>
        <fullName evidence="4">WD repeat-containing protein 60</fullName>
    </recommendedName>
</protein>
<evidence type="ECO:0000313" key="2">
    <source>
        <dbReference type="EMBL" id="KAK2142790.1"/>
    </source>
</evidence>
<feature type="compositionally biased region" description="Basic and acidic residues" evidence="1">
    <location>
        <begin position="168"/>
        <end position="249"/>
    </location>
</feature>
<comment type="caution">
    <text evidence="2">The sequence shown here is derived from an EMBL/GenBank/DDBJ whole genome shotgun (WGS) entry which is preliminary data.</text>
</comment>
<dbReference type="AlphaFoldDB" id="A0AAD9IZ71"/>
<dbReference type="InterPro" id="IPR015943">
    <property type="entry name" value="WD40/YVTN_repeat-like_dom_sf"/>
</dbReference>
<dbReference type="InterPro" id="IPR036322">
    <property type="entry name" value="WD40_repeat_dom_sf"/>
</dbReference>
<gene>
    <name evidence="2" type="ORF">LSH36_913g01023</name>
</gene>
<feature type="region of interest" description="Disordered" evidence="1">
    <location>
        <begin position="1"/>
        <end position="293"/>
    </location>
</feature>
<name>A0AAD9IZ71_9ANNE</name>
<organism evidence="2 3">
    <name type="scientific">Paralvinella palmiformis</name>
    <dbReference type="NCBI Taxonomy" id="53620"/>
    <lineage>
        <taxon>Eukaryota</taxon>
        <taxon>Metazoa</taxon>
        <taxon>Spiralia</taxon>
        <taxon>Lophotrochozoa</taxon>
        <taxon>Annelida</taxon>
        <taxon>Polychaeta</taxon>
        <taxon>Sedentaria</taxon>
        <taxon>Canalipalpata</taxon>
        <taxon>Terebellida</taxon>
        <taxon>Terebelliformia</taxon>
        <taxon>Alvinellidae</taxon>
        <taxon>Paralvinella</taxon>
    </lineage>
</organism>
<feature type="compositionally biased region" description="Acidic residues" evidence="1">
    <location>
        <begin position="250"/>
        <end position="274"/>
    </location>
</feature>
<dbReference type="EMBL" id="JAODUP010000913">
    <property type="protein sequence ID" value="KAK2142790.1"/>
    <property type="molecule type" value="Genomic_DNA"/>
</dbReference>
<proteinExistence type="predicted"/>
<evidence type="ECO:0000313" key="3">
    <source>
        <dbReference type="Proteomes" id="UP001208570"/>
    </source>
</evidence>
<dbReference type="SUPFAM" id="SSF50978">
    <property type="entry name" value="WD40 repeat-like"/>
    <property type="match status" value="1"/>
</dbReference>